<comment type="similarity">
    <text evidence="3">Belongs to the THOC3 family.</text>
</comment>
<accession>A0A6B2LC20</accession>
<dbReference type="PROSITE" id="PS50294">
    <property type="entry name" value="WD_REPEATS_REGION"/>
    <property type="match status" value="2"/>
</dbReference>
<evidence type="ECO:0000256" key="4">
    <source>
        <dbReference type="PROSITE-ProRule" id="PRU00221"/>
    </source>
</evidence>
<dbReference type="GO" id="GO:0000445">
    <property type="term" value="C:THO complex part of transcription export complex"/>
    <property type="evidence" value="ECO:0007669"/>
    <property type="project" value="TreeGrafter"/>
</dbReference>
<dbReference type="Gene3D" id="2.130.10.10">
    <property type="entry name" value="YVTN repeat-like/Quinoprotein amine dehydrogenase"/>
    <property type="match status" value="2"/>
</dbReference>
<protein>
    <recommendedName>
        <fullName evidence="5">Anaphase-promoting complex subunit 4-like WD40 domain-containing protein</fullName>
    </recommendedName>
</protein>
<evidence type="ECO:0000256" key="2">
    <source>
        <dbReference type="ARBA" id="ARBA00022737"/>
    </source>
</evidence>
<dbReference type="InterPro" id="IPR036322">
    <property type="entry name" value="WD40_repeat_dom_sf"/>
</dbReference>
<dbReference type="GO" id="GO:0006406">
    <property type="term" value="P:mRNA export from nucleus"/>
    <property type="evidence" value="ECO:0007669"/>
    <property type="project" value="InterPro"/>
</dbReference>
<dbReference type="SMART" id="SM00320">
    <property type="entry name" value="WD40"/>
    <property type="match status" value="5"/>
</dbReference>
<organism evidence="6">
    <name type="scientific">Arcella intermedia</name>
    <dbReference type="NCBI Taxonomy" id="1963864"/>
    <lineage>
        <taxon>Eukaryota</taxon>
        <taxon>Amoebozoa</taxon>
        <taxon>Tubulinea</taxon>
        <taxon>Elardia</taxon>
        <taxon>Arcellinida</taxon>
        <taxon>Sphaerothecina</taxon>
        <taxon>Arcellidae</taxon>
        <taxon>Arcella</taxon>
    </lineage>
</organism>
<dbReference type="PANTHER" id="PTHR22839">
    <property type="entry name" value="THO COMPLEX SUBUNIT 3 THO3"/>
    <property type="match status" value="1"/>
</dbReference>
<dbReference type="PROSITE" id="PS00678">
    <property type="entry name" value="WD_REPEATS_1"/>
    <property type="match status" value="1"/>
</dbReference>
<keyword evidence="2" id="KW-0677">Repeat</keyword>
<dbReference type="PROSITE" id="PS50082">
    <property type="entry name" value="WD_REPEATS_2"/>
    <property type="match status" value="2"/>
</dbReference>
<name>A0A6B2LC20_9EUKA</name>
<dbReference type="PANTHER" id="PTHR22839:SF0">
    <property type="entry name" value="THO COMPLEX SUBUNIT 3"/>
    <property type="match status" value="1"/>
</dbReference>
<evidence type="ECO:0000259" key="5">
    <source>
        <dbReference type="Pfam" id="PF12894"/>
    </source>
</evidence>
<dbReference type="Pfam" id="PF00400">
    <property type="entry name" value="WD40"/>
    <property type="match status" value="2"/>
</dbReference>
<dbReference type="InterPro" id="IPR015943">
    <property type="entry name" value="WD40/YVTN_repeat-like_dom_sf"/>
</dbReference>
<proteinExistence type="inferred from homology"/>
<dbReference type="InterPro" id="IPR024977">
    <property type="entry name" value="Apc4-like_WD40_dom"/>
</dbReference>
<feature type="repeat" description="WD" evidence="4">
    <location>
        <begin position="3"/>
        <end position="45"/>
    </location>
</feature>
<sequence>MEMKGHTGSISVLCWNPAHSEQLVTTSLDQSIRLWDVRTGKNTANLPAKGEGINIAWSPDGNTIICGSKGSPTVDQLLQIDVRKNKTVKIVKFHYLVNEMAWHKDGNKLYLTTGSGDIEIRNWPEFKMIRSIPAHTAAIFSIDINPNGKNFAVGSADSLVSLWDANELVCLRTFTNLNSMVRTISISHDGQFIASGSEDTYIDISHVETGEKIATLKCDAATNELAWHPKKLLLAFAGDEKDGHGHDKGSVKIFGFDR</sequence>
<reference evidence="6" key="1">
    <citation type="journal article" date="2020" name="J. Eukaryot. Microbiol.">
        <title>De novo Sequencing, Assembly and Annotation of the Transcriptome for the Free-Living Testate Amoeba Arcella intermedia.</title>
        <authorList>
            <person name="Ribeiro G.M."/>
            <person name="Porfirio-Sousa A.L."/>
            <person name="Maurer-Alcala X.X."/>
            <person name="Katz L.A."/>
            <person name="Lahr D.J.G."/>
        </authorList>
    </citation>
    <scope>NUCLEOTIDE SEQUENCE</scope>
</reference>
<evidence type="ECO:0000256" key="3">
    <source>
        <dbReference type="ARBA" id="ARBA00046343"/>
    </source>
</evidence>
<dbReference type="AlphaFoldDB" id="A0A6B2LC20"/>
<feature type="domain" description="Anaphase-promoting complex subunit 4-like WD40" evidence="5">
    <location>
        <begin position="176"/>
        <end position="228"/>
    </location>
</feature>
<evidence type="ECO:0000313" key="6">
    <source>
        <dbReference type="EMBL" id="NDV34268.1"/>
    </source>
</evidence>
<evidence type="ECO:0000256" key="1">
    <source>
        <dbReference type="ARBA" id="ARBA00022574"/>
    </source>
</evidence>
<feature type="repeat" description="WD" evidence="4">
    <location>
        <begin position="132"/>
        <end position="173"/>
    </location>
</feature>
<dbReference type="InterPro" id="IPR019775">
    <property type="entry name" value="WD40_repeat_CS"/>
</dbReference>
<dbReference type="InterPro" id="IPR011659">
    <property type="entry name" value="WD40"/>
</dbReference>
<dbReference type="EMBL" id="GIBP01005299">
    <property type="protein sequence ID" value="NDV34268.1"/>
    <property type="molecule type" value="Transcribed_RNA"/>
</dbReference>
<dbReference type="SUPFAM" id="SSF50978">
    <property type="entry name" value="WD40 repeat-like"/>
    <property type="match status" value="1"/>
</dbReference>
<dbReference type="InterPro" id="IPR040132">
    <property type="entry name" value="Tex1/THOC3"/>
</dbReference>
<keyword evidence="1 4" id="KW-0853">WD repeat</keyword>
<dbReference type="Pfam" id="PF07676">
    <property type="entry name" value="PD40"/>
    <property type="match status" value="1"/>
</dbReference>
<dbReference type="InterPro" id="IPR001680">
    <property type="entry name" value="WD40_rpt"/>
</dbReference>
<dbReference type="Pfam" id="PF12894">
    <property type="entry name" value="ANAPC4_WD40"/>
    <property type="match status" value="1"/>
</dbReference>